<feature type="region of interest" description="Disordered" evidence="10">
    <location>
        <begin position="422"/>
        <end position="464"/>
    </location>
</feature>
<gene>
    <name evidence="11" type="ORF">HDU87_006241</name>
</gene>
<evidence type="ECO:0000256" key="3">
    <source>
        <dbReference type="ARBA" id="ARBA00022448"/>
    </source>
</evidence>
<name>A0AAD5TFR4_9FUNG</name>
<keyword evidence="7 8" id="KW-0472">Membrane</keyword>
<dbReference type="InterPro" id="IPR050391">
    <property type="entry name" value="Mito_Metabolite_Transporter"/>
</dbReference>
<proteinExistence type="inferred from homology"/>
<evidence type="ECO:0000256" key="6">
    <source>
        <dbReference type="ARBA" id="ARBA00022989"/>
    </source>
</evidence>
<evidence type="ECO:0000256" key="5">
    <source>
        <dbReference type="ARBA" id="ARBA00022737"/>
    </source>
</evidence>
<feature type="compositionally biased region" description="Basic and acidic residues" evidence="10">
    <location>
        <begin position="107"/>
        <end position="116"/>
    </location>
</feature>
<reference evidence="11" key="1">
    <citation type="submission" date="2020-05" db="EMBL/GenBank/DDBJ databases">
        <title>Phylogenomic resolution of chytrid fungi.</title>
        <authorList>
            <person name="Stajich J.E."/>
            <person name="Amses K."/>
            <person name="Simmons R."/>
            <person name="Seto K."/>
            <person name="Myers J."/>
            <person name="Bonds A."/>
            <person name="Quandt C.A."/>
            <person name="Barry K."/>
            <person name="Liu P."/>
            <person name="Grigoriev I."/>
            <person name="Longcore J.E."/>
            <person name="James T.Y."/>
        </authorList>
    </citation>
    <scope>NUCLEOTIDE SEQUENCE</scope>
    <source>
        <strain evidence="11">JEL0379</strain>
    </source>
</reference>
<comment type="caution">
    <text evidence="11">The sequence shown here is derived from an EMBL/GenBank/DDBJ whole genome shotgun (WGS) entry which is preliminary data.</text>
</comment>
<comment type="similarity">
    <text evidence="2 9">Belongs to the mitochondrial carrier (TC 2.A.29) family.</text>
</comment>
<feature type="compositionally biased region" description="Basic and acidic residues" evidence="10">
    <location>
        <begin position="455"/>
        <end position="464"/>
    </location>
</feature>
<dbReference type="EMBL" id="JADGJQ010000052">
    <property type="protein sequence ID" value="KAJ3175421.1"/>
    <property type="molecule type" value="Genomic_DNA"/>
</dbReference>
<evidence type="ECO:0000313" key="11">
    <source>
        <dbReference type="EMBL" id="KAJ3175421.1"/>
    </source>
</evidence>
<evidence type="ECO:0000313" key="12">
    <source>
        <dbReference type="Proteomes" id="UP001212152"/>
    </source>
</evidence>
<keyword evidence="5" id="KW-0677">Repeat</keyword>
<feature type="compositionally biased region" description="Acidic residues" evidence="10">
    <location>
        <begin position="118"/>
        <end position="132"/>
    </location>
</feature>
<dbReference type="InterPro" id="IPR023395">
    <property type="entry name" value="MCP_dom_sf"/>
</dbReference>
<feature type="repeat" description="Solcar" evidence="8">
    <location>
        <begin position="251"/>
        <end position="340"/>
    </location>
</feature>
<dbReference type="PROSITE" id="PS50920">
    <property type="entry name" value="SOLCAR"/>
    <property type="match status" value="1"/>
</dbReference>
<keyword evidence="3 9" id="KW-0813">Transport</keyword>
<dbReference type="SUPFAM" id="SSF103506">
    <property type="entry name" value="Mitochondrial carrier"/>
    <property type="match status" value="1"/>
</dbReference>
<evidence type="ECO:0000256" key="8">
    <source>
        <dbReference type="PROSITE-ProRule" id="PRU00282"/>
    </source>
</evidence>
<dbReference type="Proteomes" id="UP001212152">
    <property type="component" value="Unassembled WGS sequence"/>
</dbReference>
<organism evidence="11 12">
    <name type="scientific">Geranomyces variabilis</name>
    <dbReference type="NCBI Taxonomy" id="109894"/>
    <lineage>
        <taxon>Eukaryota</taxon>
        <taxon>Fungi</taxon>
        <taxon>Fungi incertae sedis</taxon>
        <taxon>Chytridiomycota</taxon>
        <taxon>Chytridiomycota incertae sedis</taxon>
        <taxon>Chytridiomycetes</taxon>
        <taxon>Spizellomycetales</taxon>
        <taxon>Powellomycetaceae</taxon>
        <taxon>Geranomyces</taxon>
    </lineage>
</organism>
<dbReference type="Pfam" id="PF00153">
    <property type="entry name" value="Mito_carr"/>
    <property type="match status" value="1"/>
</dbReference>
<evidence type="ECO:0000256" key="9">
    <source>
        <dbReference type="RuleBase" id="RU000488"/>
    </source>
</evidence>
<keyword evidence="6" id="KW-1133">Transmembrane helix</keyword>
<dbReference type="InterPro" id="IPR018108">
    <property type="entry name" value="MCP_transmembrane"/>
</dbReference>
<feature type="compositionally biased region" description="Basic and acidic residues" evidence="10">
    <location>
        <begin position="133"/>
        <end position="150"/>
    </location>
</feature>
<feature type="region of interest" description="Disordered" evidence="10">
    <location>
        <begin position="107"/>
        <end position="150"/>
    </location>
</feature>
<sequence>MASDHHRAYRSPLHADGINPGSLSYAALDPYAAATATLEANDPHGLFISDWDGLYEPEDQPSTAKDLVVYAAVQFLATAIASPLEVATILRQVQFLPSDAYLERYSKADAKPHSDSDVSSDSDVGEVSDDSDAERTATEEDFHHSEPRRYAKSVIERTDEIAAADATTGYLLVAHSEGNNTTQAPYQLPPLEGSSLSIMGEIASKNDEGLSSLWKGQTPAWAREISHSLLQPAMHLHLTTTLHSHSPTHLDSPLQRLLVTAGSHTLSSLILSPFDLIRTRLVVQTANPYHRKYRGPFHCLWTMVAEEGWRGVFFGRHFLPTLLLHTITPLFQFSREILVQAAADHPSAPGAWTLGAFELSLKIVELVFTMPLTTVQRRLMCQISPPREPEDRVFEPCVERNPIPYSSLLDCAGRIVMEEGGARSRPLRGGSKGSSYSKQGGGGGDERSGRRRRRRGDDARSRRPARERTWWSSWGLGGLYRGFGLRVVSSIASIAMTTVAGYLDEPDEGAAEGFSI</sequence>
<dbReference type="PANTHER" id="PTHR45618">
    <property type="entry name" value="MITOCHONDRIAL DICARBOXYLATE CARRIER-RELATED"/>
    <property type="match status" value="1"/>
</dbReference>
<evidence type="ECO:0000256" key="4">
    <source>
        <dbReference type="ARBA" id="ARBA00022692"/>
    </source>
</evidence>
<evidence type="ECO:0000256" key="2">
    <source>
        <dbReference type="ARBA" id="ARBA00006375"/>
    </source>
</evidence>
<evidence type="ECO:0000256" key="1">
    <source>
        <dbReference type="ARBA" id="ARBA00004141"/>
    </source>
</evidence>
<keyword evidence="12" id="KW-1185">Reference proteome</keyword>
<dbReference type="AlphaFoldDB" id="A0AAD5TFR4"/>
<dbReference type="GO" id="GO:0016020">
    <property type="term" value="C:membrane"/>
    <property type="evidence" value="ECO:0007669"/>
    <property type="project" value="UniProtKB-SubCell"/>
</dbReference>
<keyword evidence="4 8" id="KW-0812">Transmembrane</keyword>
<evidence type="ECO:0000256" key="10">
    <source>
        <dbReference type="SAM" id="MobiDB-lite"/>
    </source>
</evidence>
<protein>
    <recommendedName>
        <fullName evidence="13">Mitochondrial carrier</fullName>
    </recommendedName>
</protein>
<accession>A0AAD5TFR4</accession>
<dbReference type="Gene3D" id="1.50.40.10">
    <property type="entry name" value="Mitochondrial carrier domain"/>
    <property type="match status" value="1"/>
</dbReference>
<evidence type="ECO:0008006" key="13">
    <source>
        <dbReference type="Google" id="ProtNLM"/>
    </source>
</evidence>
<comment type="subcellular location">
    <subcellularLocation>
        <location evidence="1">Membrane</location>
        <topology evidence="1">Multi-pass membrane protein</topology>
    </subcellularLocation>
</comment>
<evidence type="ECO:0000256" key="7">
    <source>
        <dbReference type="ARBA" id="ARBA00023136"/>
    </source>
</evidence>